<gene>
    <name evidence="1" type="ORF">Bpfe_022515</name>
</gene>
<dbReference type="Gene3D" id="3.10.100.10">
    <property type="entry name" value="Mannose-Binding Protein A, subunit A"/>
    <property type="match status" value="1"/>
</dbReference>
<evidence type="ECO:0000313" key="2">
    <source>
        <dbReference type="Proteomes" id="UP001233172"/>
    </source>
</evidence>
<comment type="caution">
    <text evidence="1">The sequence shown here is derived from an EMBL/GenBank/DDBJ whole genome shotgun (WGS) entry which is preliminary data.</text>
</comment>
<dbReference type="InterPro" id="IPR016186">
    <property type="entry name" value="C-type_lectin-like/link_sf"/>
</dbReference>
<dbReference type="SUPFAM" id="SSF56436">
    <property type="entry name" value="C-type lectin-like"/>
    <property type="match status" value="1"/>
</dbReference>
<protein>
    <recommendedName>
        <fullName evidence="3">C-type lectin domain-containing protein</fullName>
    </recommendedName>
</protein>
<feature type="non-terminal residue" evidence="1">
    <location>
        <position position="86"/>
    </location>
</feature>
<reference evidence="1" key="2">
    <citation type="submission" date="2023-04" db="EMBL/GenBank/DDBJ databases">
        <authorList>
            <person name="Bu L."/>
            <person name="Lu L."/>
            <person name="Laidemitt M.R."/>
            <person name="Zhang S.M."/>
            <person name="Mutuku M."/>
            <person name="Mkoji G."/>
            <person name="Steinauer M."/>
            <person name="Loker E.S."/>
        </authorList>
    </citation>
    <scope>NUCLEOTIDE SEQUENCE</scope>
    <source>
        <strain evidence="1">KasaAsao</strain>
        <tissue evidence="1">Whole Snail</tissue>
    </source>
</reference>
<dbReference type="EMBL" id="JASAOG010000142">
    <property type="protein sequence ID" value="KAK0048075.1"/>
    <property type="molecule type" value="Genomic_DNA"/>
</dbReference>
<dbReference type="Proteomes" id="UP001233172">
    <property type="component" value="Unassembled WGS sequence"/>
</dbReference>
<sequence>QDLASYFTSLTSSYLLFKGSENTDSYKAQAVCESKQLYLAEIGDQTEFSVIEMEIATFVVADWPVIIAGKRRVGSNEWVWQNSGTN</sequence>
<evidence type="ECO:0008006" key="3">
    <source>
        <dbReference type="Google" id="ProtNLM"/>
    </source>
</evidence>
<keyword evidence="2" id="KW-1185">Reference proteome</keyword>
<organism evidence="1 2">
    <name type="scientific">Biomphalaria pfeifferi</name>
    <name type="common">Bloodfluke planorb</name>
    <name type="synonym">Freshwater snail</name>
    <dbReference type="NCBI Taxonomy" id="112525"/>
    <lineage>
        <taxon>Eukaryota</taxon>
        <taxon>Metazoa</taxon>
        <taxon>Spiralia</taxon>
        <taxon>Lophotrochozoa</taxon>
        <taxon>Mollusca</taxon>
        <taxon>Gastropoda</taxon>
        <taxon>Heterobranchia</taxon>
        <taxon>Euthyneura</taxon>
        <taxon>Panpulmonata</taxon>
        <taxon>Hygrophila</taxon>
        <taxon>Lymnaeoidea</taxon>
        <taxon>Planorbidae</taxon>
        <taxon>Biomphalaria</taxon>
    </lineage>
</organism>
<dbReference type="InterPro" id="IPR016187">
    <property type="entry name" value="CTDL_fold"/>
</dbReference>
<reference evidence="1" key="1">
    <citation type="journal article" date="2023" name="PLoS Negl. Trop. Dis.">
        <title>A genome sequence for Biomphalaria pfeifferi, the major vector snail for the human-infecting parasite Schistosoma mansoni.</title>
        <authorList>
            <person name="Bu L."/>
            <person name="Lu L."/>
            <person name="Laidemitt M.R."/>
            <person name="Zhang S.M."/>
            <person name="Mutuku M."/>
            <person name="Mkoji G."/>
            <person name="Steinauer M."/>
            <person name="Loker E.S."/>
        </authorList>
    </citation>
    <scope>NUCLEOTIDE SEQUENCE</scope>
    <source>
        <strain evidence="1">KasaAsao</strain>
    </source>
</reference>
<name>A0AAD8B7C5_BIOPF</name>
<proteinExistence type="predicted"/>
<feature type="non-terminal residue" evidence="1">
    <location>
        <position position="1"/>
    </location>
</feature>
<evidence type="ECO:0000313" key="1">
    <source>
        <dbReference type="EMBL" id="KAK0048075.1"/>
    </source>
</evidence>
<accession>A0AAD8B7C5</accession>
<dbReference type="AlphaFoldDB" id="A0AAD8B7C5"/>